<dbReference type="GO" id="GO:0016301">
    <property type="term" value="F:kinase activity"/>
    <property type="evidence" value="ECO:0007669"/>
    <property type="project" value="UniProtKB-KW"/>
</dbReference>
<gene>
    <name evidence="1" type="ORF">GIS00_11380</name>
</gene>
<protein>
    <submittedName>
        <fullName evidence="1">Uridine kinase</fullName>
    </submittedName>
</protein>
<dbReference type="EMBL" id="WLYK01000003">
    <property type="protein sequence ID" value="MTD14547.1"/>
    <property type="molecule type" value="Genomic_DNA"/>
</dbReference>
<reference evidence="1 2" key="1">
    <citation type="submission" date="2019-11" db="EMBL/GenBank/DDBJ databases">
        <authorList>
            <person name="Jiang L.-Q."/>
        </authorList>
    </citation>
    <scope>NUCLEOTIDE SEQUENCE [LARGE SCALE GENOMIC DNA]</scope>
    <source>
        <strain evidence="1 2">YIM 132087</strain>
    </source>
</reference>
<name>A0A7K1FK80_9ACTN</name>
<dbReference type="Proteomes" id="UP000460221">
    <property type="component" value="Unassembled WGS sequence"/>
</dbReference>
<dbReference type="AlphaFoldDB" id="A0A7K1FK80"/>
<accession>A0A7K1FK80</accession>
<keyword evidence="1" id="KW-0808">Transferase</keyword>
<comment type="caution">
    <text evidence="1">The sequence shown here is derived from an EMBL/GenBank/DDBJ whole genome shotgun (WGS) entry which is preliminary data.</text>
</comment>
<proteinExistence type="predicted"/>
<sequence length="211" mass="22927">MRFTPVSPDRLARAIADRVATGRSVVVGIDGDPAIGAGELADRVAEAVRAGGRQVIRADLSDWWRPASVRLEYGHEDVDSLLDAWVDVGALDRELLVPLREGRPIRVRNWDALADRAFREAAVDVAPTAVLVLAGAFLGRVVPDADLTVQLQVKESTLRRLLPGDRGWWLEGHRLDREQRSLSGDPVGPDRMVVSYDHPAAPAIGDALPIG</sequence>
<keyword evidence="2" id="KW-1185">Reference proteome</keyword>
<dbReference type="InterPro" id="IPR027417">
    <property type="entry name" value="P-loop_NTPase"/>
</dbReference>
<dbReference type="RefSeq" id="WP_154768544.1">
    <property type="nucleotide sequence ID" value="NZ_WLYK01000003.1"/>
</dbReference>
<evidence type="ECO:0000313" key="1">
    <source>
        <dbReference type="EMBL" id="MTD14547.1"/>
    </source>
</evidence>
<evidence type="ECO:0000313" key="2">
    <source>
        <dbReference type="Proteomes" id="UP000460221"/>
    </source>
</evidence>
<keyword evidence="1" id="KW-0418">Kinase</keyword>
<organism evidence="1 2">
    <name type="scientific">Nakamurella alba</name>
    <dbReference type="NCBI Taxonomy" id="2665158"/>
    <lineage>
        <taxon>Bacteria</taxon>
        <taxon>Bacillati</taxon>
        <taxon>Actinomycetota</taxon>
        <taxon>Actinomycetes</taxon>
        <taxon>Nakamurellales</taxon>
        <taxon>Nakamurellaceae</taxon>
        <taxon>Nakamurella</taxon>
    </lineage>
</organism>
<dbReference type="Gene3D" id="3.40.50.300">
    <property type="entry name" value="P-loop containing nucleotide triphosphate hydrolases"/>
    <property type="match status" value="1"/>
</dbReference>